<evidence type="ECO:0000313" key="3">
    <source>
        <dbReference type="Proteomes" id="UP000305881"/>
    </source>
</evidence>
<evidence type="ECO:0000313" key="2">
    <source>
        <dbReference type="EMBL" id="QCW81312.1"/>
    </source>
</evidence>
<feature type="chain" id="PRO_5020857463" evidence="1">
    <location>
        <begin position="25"/>
        <end position="137"/>
    </location>
</feature>
<keyword evidence="1" id="KW-0732">Signal</keyword>
<dbReference type="KEGG" id="mbur:EQU24_02895"/>
<name>A0A4P9UJE8_METBY</name>
<dbReference type="NCBIfam" id="TIGR04073">
    <property type="entry name" value="exo_TIGR04073"/>
    <property type="match status" value="1"/>
</dbReference>
<dbReference type="InterPro" id="IPR023824">
    <property type="entry name" value="CHP04073_exosortase-affil"/>
</dbReference>
<dbReference type="Proteomes" id="UP000305881">
    <property type="component" value="Chromosome"/>
</dbReference>
<evidence type="ECO:0000256" key="1">
    <source>
        <dbReference type="SAM" id="SignalP"/>
    </source>
</evidence>
<gene>
    <name evidence="2" type="ORF">EQU24_02895</name>
</gene>
<dbReference type="STRING" id="675511.GCA_000341735_02426"/>
<sequence>MNKNKLITAGLLVGTLVTASPGYADDHDHGYLSGFTKKVSQGFFNTTTGWIEIPKNIVNISSDSNIFLGMSWGLLRGVGHGVSRTVIGVAELVTSPIPTSDYITPPYVWDRFSEDTRYFGAHYPGFWTTYGPLDDGE</sequence>
<dbReference type="OrthoDB" id="8548499at2"/>
<keyword evidence="3" id="KW-1185">Reference proteome</keyword>
<feature type="signal peptide" evidence="1">
    <location>
        <begin position="1"/>
        <end position="24"/>
    </location>
</feature>
<dbReference type="RefSeq" id="WP_017840940.1">
    <property type="nucleotide sequence ID" value="NZ_CP035467.1"/>
</dbReference>
<dbReference type="EMBL" id="CP035467">
    <property type="protein sequence ID" value="QCW81312.1"/>
    <property type="molecule type" value="Genomic_DNA"/>
</dbReference>
<reference evidence="3" key="1">
    <citation type="journal article" date="2019" name="J. Bacteriol.">
        <title>A Mutagenic Screen Identifies a TonB-Dependent Receptor Required for the Lanthanide Metal Switch in the Type I Methanotroph 'Methylotuvimicrobium buryatense' 5GB1C.</title>
        <authorList>
            <person name="Groom J.D."/>
            <person name="Ford S.M."/>
            <person name="Pesesky M.W."/>
            <person name="Lidstrom M.E."/>
        </authorList>
    </citation>
    <scope>NUCLEOTIDE SEQUENCE [LARGE SCALE GENOMIC DNA]</scope>
    <source>
        <strain evidence="3">5GB1C</strain>
    </source>
</reference>
<dbReference type="AlphaFoldDB" id="A0A4P9UJE8"/>
<accession>A0A4P9UJE8</accession>
<proteinExistence type="predicted"/>
<organism evidence="2 3">
    <name type="scientific">Methylotuvimicrobium buryatense</name>
    <name type="common">Methylomicrobium buryatense</name>
    <dbReference type="NCBI Taxonomy" id="95641"/>
    <lineage>
        <taxon>Bacteria</taxon>
        <taxon>Pseudomonadati</taxon>
        <taxon>Pseudomonadota</taxon>
        <taxon>Gammaproteobacteria</taxon>
        <taxon>Methylococcales</taxon>
        <taxon>Methylococcaceae</taxon>
        <taxon>Methylotuvimicrobium</taxon>
    </lineage>
</organism>
<protein>
    <submittedName>
        <fullName evidence="2">Exosortase system-associated protein, TIGR04073 family</fullName>
    </submittedName>
</protein>